<dbReference type="Proteomes" id="UP000614741">
    <property type="component" value="Unassembled WGS sequence"/>
</dbReference>
<dbReference type="GO" id="GO:0016787">
    <property type="term" value="F:hydrolase activity"/>
    <property type="evidence" value="ECO:0007669"/>
    <property type="project" value="UniProtKB-KW"/>
</dbReference>
<comment type="caution">
    <text evidence="1">The sequence shown here is derived from an EMBL/GenBank/DDBJ whole genome shotgun (WGS) entry which is preliminary data.</text>
</comment>
<keyword evidence="2" id="KW-1185">Reference proteome</keyword>
<protein>
    <submittedName>
        <fullName evidence="1">Hydrolase</fullName>
    </submittedName>
</protein>
<dbReference type="SUPFAM" id="SSF56784">
    <property type="entry name" value="HAD-like"/>
    <property type="match status" value="1"/>
</dbReference>
<evidence type="ECO:0000313" key="2">
    <source>
        <dbReference type="Proteomes" id="UP000614741"/>
    </source>
</evidence>
<dbReference type="EMBL" id="BONP01000002">
    <property type="protein sequence ID" value="GIG38749.1"/>
    <property type="molecule type" value="Genomic_DNA"/>
</dbReference>
<reference evidence="1 2" key="1">
    <citation type="submission" date="2021-01" db="EMBL/GenBank/DDBJ databases">
        <title>Whole genome shotgun sequence of Cellulomonas phragmiteti NBRC 110785.</title>
        <authorList>
            <person name="Komaki H."/>
            <person name="Tamura T."/>
        </authorList>
    </citation>
    <scope>NUCLEOTIDE SEQUENCE [LARGE SCALE GENOMIC DNA]</scope>
    <source>
        <strain evidence="1 2">NBRC 110785</strain>
    </source>
</reference>
<proteinExistence type="predicted"/>
<dbReference type="InterPro" id="IPR023214">
    <property type="entry name" value="HAD_sf"/>
</dbReference>
<organism evidence="1 2">
    <name type="scientific">Cellulomonas phragmiteti</name>
    <dbReference type="NCBI Taxonomy" id="478780"/>
    <lineage>
        <taxon>Bacteria</taxon>
        <taxon>Bacillati</taxon>
        <taxon>Actinomycetota</taxon>
        <taxon>Actinomycetes</taxon>
        <taxon>Micrococcales</taxon>
        <taxon>Cellulomonadaceae</taxon>
        <taxon>Cellulomonas</taxon>
    </lineage>
</organism>
<dbReference type="PANTHER" id="PTHR46649">
    <property type="match status" value="1"/>
</dbReference>
<dbReference type="RefSeq" id="WP_203670808.1">
    <property type="nucleotide sequence ID" value="NZ_BONP01000002.1"/>
</dbReference>
<dbReference type="InterPro" id="IPR036412">
    <property type="entry name" value="HAD-like_sf"/>
</dbReference>
<dbReference type="Gene3D" id="3.40.50.1000">
    <property type="entry name" value="HAD superfamily/HAD-like"/>
    <property type="match status" value="1"/>
</dbReference>
<dbReference type="Pfam" id="PF00702">
    <property type="entry name" value="Hydrolase"/>
    <property type="match status" value="1"/>
</dbReference>
<dbReference type="PANTHER" id="PTHR46649:SF4">
    <property type="entry name" value="HALOACID DEHALOGENASE-LIKE HYDROLASE (HAD) SUPERFAMILY PROTEIN"/>
    <property type="match status" value="1"/>
</dbReference>
<dbReference type="SFLD" id="SFLDS00003">
    <property type="entry name" value="Haloacid_Dehalogenase"/>
    <property type="match status" value="1"/>
</dbReference>
<dbReference type="PRINTS" id="PR00413">
    <property type="entry name" value="HADHALOGNASE"/>
</dbReference>
<gene>
    <name evidence="1" type="ORF">Cph01nite_05110</name>
</gene>
<dbReference type="InterPro" id="IPR006439">
    <property type="entry name" value="HAD-SF_hydro_IA"/>
</dbReference>
<name>A0ABQ4DHB3_9CELL</name>
<keyword evidence="1" id="KW-0378">Hydrolase</keyword>
<sequence length="234" mass="24874">MGDSPRLGFRGVLLDWRGTLVVAPTYRWLARTALENLGRDASSGVVETVLDRLRSADSSRVDSSAIDTDVAEHRAAYLAWFAAAGLDDELAAALYAAESDAGRNPFATDVGDLLLALTSAGVRIGVVSDIHVDLRPVFAANSVGDERTWADLIDVWALSYELGVAKPDPAIFRFALDRLGMPAQDVLMVGDRGAWDGAAAAIGITTLVLPPLTDAREARLHRVLDLVLPGRAGA</sequence>
<accession>A0ABQ4DHB3</accession>
<dbReference type="SFLD" id="SFLDG01129">
    <property type="entry name" value="C1.5:_HAD__Beta-PGM__Phosphata"/>
    <property type="match status" value="1"/>
</dbReference>
<evidence type="ECO:0000313" key="1">
    <source>
        <dbReference type="EMBL" id="GIG38749.1"/>
    </source>
</evidence>